<dbReference type="AlphaFoldDB" id="E9H4C6"/>
<dbReference type="Proteomes" id="UP000000305">
    <property type="component" value="Unassembled WGS sequence"/>
</dbReference>
<dbReference type="HOGENOM" id="CLU_2308842_0_0_1"/>
<name>E9H4C6_DAPPU</name>
<accession>E9H4C6</accession>
<feature type="compositionally biased region" description="Acidic residues" evidence="1">
    <location>
        <begin position="52"/>
        <end position="85"/>
    </location>
</feature>
<protein>
    <submittedName>
        <fullName evidence="2">Uncharacterized protein</fullName>
    </submittedName>
</protein>
<evidence type="ECO:0000313" key="3">
    <source>
        <dbReference type="Proteomes" id="UP000000305"/>
    </source>
</evidence>
<dbReference type="KEGG" id="dpx:DAPPUDRAFT_325309"/>
<reference evidence="2 3" key="1">
    <citation type="journal article" date="2011" name="Science">
        <title>The ecoresponsive genome of Daphnia pulex.</title>
        <authorList>
            <person name="Colbourne J.K."/>
            <person name="Pfrender M.E."/>
            <person name="Gilbert D."/>
            <person name="Thomas W.K."/>
            <person name="Tucker A."/>
            <person name="Oakley T.H."/>
            <person name="Tokishita S."/>
            <person name="Aerts A."/>
            <person name="Arnold G.J."/>
            <person name="Basu M.K."/>
            <person name="Bauer D.J."/>
            <person name="Caceres C.E."/>
            <person name="Carmel L."/>
            <person name="Casola C."/>
            <person name="Choi J.H."/>
            <person name="Detter J.C."/>
            <person name="Dong Q."/>
            <person name="Dusheyko S."/>
            <person name="Eads B.D."/>
            <person name="Frohlich T."/>
            <person name="Geiler-Samerotte K.A."/>
            <person name="Gerlach D."/>
            <person name="Hatcher P."/>
            <person name="Jogdeo S."/>
            <person name="Krijgsveld J."/>
            <person name="Kriventseva E.V."/>
            <person name="Kultz D."/>
            <person name="Laforsch C."/>
            <person name="Lindquist E."/>
            <person name="Lopez J."/>
            <person name="Manak J.R."/>
            <person name="Muller J."/>
            <person name="Pangilinan J."/>
            <person name="Patwardhan R.P."/>
            <person name="Pitluck S."/>
            <person name="Pritham E.J."/>
            <person name="Rechtsteiner A."/>
            <person name="Rho M."/>
            <person name="Rogozin I.B."/>
            <person name="Sakarya O."/>
            <person name="Salamov A."/>
            <person name="Schaack S."/>
            <person name="Shapiro H."/>
            <person name="Shiga Y."/>
            <person name="Skalitzky C."/>
            <person name="Smith Z."/>
            <person name="Souvorov A."/>
            <person name="Sung W."/>
            <person name="Tang Z."/>
            <person name="Tsuchiya D."/>
            <person name="Tu H."/>
            <person name="Vos H."/>
            <person name="Wang M."/>
            <person name="Wolf Y.I."/>
            <person name="Yamagata H."/>
            <person name="Yamada T."/>
            <person name="Ye Y."/>
            <person name="Shaw J.R."/>
            <person name="Andrews J."/>
            <person name="Crease T.J."/>
            <person name="Tang H."/>
            <person name="Lucas S.M."/>
            <person name="Robertson H.M."/>
            <person name="Bork P."/>
            <person name="Koonin E.V."/>
            <person name="Zdobnov E.M."/>
            <person name="Grigoriev I.V."/>
            <person name="Lynch M."/>
            <person name="Boore J.L."/>
        </authorList>
    </citation>
    <scope>NUCLEOTIDE SEQUENCE [LARGE SCALE GENOMIC DNA]</scope>
</reference>
<sequence length="100" mass="10946">MKRMLSAQQDADMFVAFMKMANACVADGKVLPGNYDHWIPQPEEYSPISTNYEEDPEDSDGNDEPVGDETGADITDLDSDNDDDQQSLGSPSSPDVTEVQ</sequence>
<evidence type="ECO:0000313" key="2">
    <source>
        <dbReference type="EMBL" id="EFX73422.1"/>
    </source>
</evidence>
<evidence type="ECO:0000256" key="1">
    <source>
        <dbReference type="SAM" id="MobiDB-lite"/>
    </source>
</evidence>
<dbReference type="InParanoid" id="E9H4C6"/>
<gene>
    <name evidence="2" type="ORF">DAPPUDRAFT_325309</name>
</gene>
<dbReference type="EMBL" id="GL732591">
    <property type="protein sequence ID" value="EFX73422.1"/>
    <property type="molecule type" value="Genomic_DNA"/>
</dbReference>
<proteinExistence type="predicted"/>
<keyword evidence="3" id="KW-1185">Reference proteome</keyword>
<feature type="region of interest" description="Disordered" evidence="1">
    <location>
        <begin position="31"/>
        <end position="100"/>
    </location>
</feature>
<organism evidence="2 3">
    <name type="scientific">Daphnia pulex</name>
    <name type="common">Water flea</name>
    <dbReference type="NCBI Taxonomy" id="6669"/>
    <lineage>
        <taxon>Eukaryota</taxon>
        <taxon>Metazoa</taxon>
        <taxon>Ecdysozoa</taxon>
        <taxon>Arthropoda</taxon>
        <taxon>Crustacea</taxon>
        <taxon>Branchiopoda</taxon>
        <taxon>Diplostraca</taxon>
        <taxon>Cladocera</taxon>
        <taxon>Anomopoda</taxon>
        <taxon>Daphniidae</taxon>
        <taxon>Daphnia</taxon>
    </lineage>
</organism>
<feature type="compositionally biased region" description="Polar residues" evidence="1">
    <location>
        <begin position="89"/>
        <end position="100"/>
    </location>
</feature>